<protein>
    <submittedName>
        <fullName evidence="2">Uncharacterized protein</fullName>
    </submittedName>
</protein>
<accession>A0A3M7RNL4</accession>
<sequence>MKIYLSIKFFFSYSLLVEHSQISITILTIGVTIRAVVVFSAIEHRCDSQTGIVVKQTGETFAHSISGVGNGNRKRHISQSICIEINMLVLIIIVSHRRNFFDPEFIGEIFAGKIYVVRAQDRGHVIS</sequence>
<gene>
    <name evidence="2" type="ORF">BpHYR1_000102</name>
</gene>
<keyword evidence="1" id="KW-0812">Transmembrane</keyword>
<dbReference type="AlphaFoldDB" id="A0A3M7RNL4"/>
<comment type="caution">
    <text evidence="2">The sequence shown here is derived from an EMBL/GenBank/DDBJ whole genome shotgun (WGS) entry which is preliminary data.</text>
</comment>
<organism evidence="2 3">
    <name type="scientific">Brachionus plicatilis</name>
    <name type="common">Marine rotifer</name>
    <name type="synonym">Brachionus muelleri</name>
    <dbReference type="NCBI Taxonomy" id="10195"/>
    <lineage>
        <taxon>Eukaryota</taxon>
        <taxon>Metazoa</taxon>
        <taxon>Spiralia</taxon>
        <taxon>Gnathifera</taxon>
        <taxon>Rotifera</taxon>
        <taxon>Eurotatoria</taxon>
        <taxon>Monogononta</taxon>
        <taxon>Pseudotrocha</taxon>
        <taxon>Ploima</taxon>
        <taxon>Brachionidae</taxon>
        <taxon>Brachionus</taxon>
    </lineage>
</organism>
<evidence type="ECO:0000256" key="1">
    <source>
        <dbReference type="SAM" id="Phobius"/>
    </source>
</evidence>
<keyword evidence="1" id="KW-0472">Membrane</keyword>
<evidence type="ECO:0000313" key="3">
    <source>
        <dbReference type="Proteomes" id="UP000276133"/>
    </source>
</evidence>
<evidence type="ECO:0000313" key="2">
    <source>
        <dbReference type="EMBL" id="RNA24888.1"/>
    </source>
</evidence>
<keyword evidence="3" id="KW-1185">Reference proteome</keyword>
<proteinExistence type="predicted"/>
<dbReference type="EMBL" id="REGN01003028">
    <property type="protein sequence ID" value="RNA24888.1"/>
    <property type="molecule type" value="Genomic_DNA"/>
</dbReference>
<dbReference type="Proteomes" id="UP000276133">
    <property type="component" value="Unassembled WGS sequence"/>
</dbReference>
<name>A0A3M7RNL4_BRAPC</name>
<feature type="transmembrane region" description="Helical" evidence="1">
    <location>
        <begin position="20"/>
        <end position="42"/>
    </location>
</feature>
<reference evidence="2 3" key="1">
    <citation type="journal article" date="2018" name="Sci. Rep.">
        <title>Genomic signatures of local adaptation to the degree of environmental predictability in rotifers.</title>
        <authorList>
            <person name="Franch-Gras L."/>
            <person name="Hahn C."/>
            <person name="Garcia-Roger E.M."/>
            <person name="Carmona M.J."/>
            <person name="Serra M."/>
            <person name="Gomez A."/>
        </authorList>
    </citation>
    <scope>NUCLEOTIDE SEQUENCE [LARGE SCALE GENOMIC DNA]</scope>
    <source>
        <strain evidence="2">HYR1</strain>
    </source>
</reference>
<keyword evidence="1" id="KW-1133">Transmembrane helix</keyword>